<feature type="region of interest" description="Disordered" evidence="1">
    <location>
        <begin position="105"/>
        <end position="131"/>
    </location>
</feature>
<dbReference type="RefSeq" id="WP_100163901.1">
    <property type="nucleotide sequence ID" value="NZ_PGTB01000108.1"/>
</dbReference>
<evidence type="ECO:0000313" key="2">
    <source>
        <dbReference type="EMBL" id="PJE35195.1"/>
    </source>
</evidence>
<proteinExistence type="predicted"/>
<dbReference type="GO" id="GO:0044780">
    <property type="term" value="P:bacterial-type flagellum assembly"/>
    <property type="evidence" value="ECO:0007669"/>
    <property type="project" value="InterPro"/>
</dbReference>
<gene>
    <name evidence="2" type="ORF">CVM52_18405</name>
</gene>
<reference evidence="2 3" key="1">
    <citation type="journal article" date="2018" name="Int. J. Syst. Evol. Microbiol.">
        <title>Pseudooceanicola lipolyticus sp. nov., a marine alphaproteobacterium, reclassification of Oceanicola flagellatus as Pseudooceanicola flagellatus comb. nov. and emended description of the genus Pseudooceanicola.</title>
        <authorList>
            <person name="Huang M.-M."/>
            <person name="Guo L.-L."/>
            <person name="Wu Y.-H."/>
            <person name="Lai Q.-L."/>
            <person name="Shao Z.-Z."/>
            <person name="Wang C.-S."/>
            <person name="Wu M."/>
            <person name="Xu X.-W."/>
        </authorList>
    </citation>
    <scope>NUCLEOTIDE SEQUENCE [LARGE SCALE GENOMIC DNA]</scope>
    <source>
        <strain evidence="2 3">157</strain>
    </source>
</reference>
<comment type="caution">
    <text evidence="2">The sequence shown here is derived from an EMBL/GenBank/DDBJ whole genome shotgun (WGS) entry which is preliminary data.</text>
</comment>
<dbReference type="AlphaFoldDB" id="A0A2M8IXB7"/>
<name>A0A2M8IXB7_9RHOB</name>
<dbReference type="InterPro" id="IPR036679">
    <property type="entry name" value="FlgN-like_sf"/>
</dbReference>
<dbReference type="OrthoDB" id="7866198at2"/>
<dbReference type="EMBL" id="PGTB01000108">
    <property type="protein sequence ID" value="PJE35195.1"/>
    <property type="molecule type" value="Genomic_DNA"/>
</dbReference>
<dbReference type="SUPFAM" id="SSF140566">
    <property type="entry name" value="FlgN-like"/>
    <property type="match status" value="1"/>
</dbReference>
<protein>
    <recommendedName>
        <fullName evidence="4">Flagellar protein FlgN</fullName>
    </recommendedName>
</protein>
<accession>A0A2M8IXB7</accession>
<sequence>MNGAHQIIERLSRLLHDEIAAIAAGQLETVRELYPQKAALLAELEEASDAINRHLSEGGDEATRLRDSLELLNTLIRKDHKLLERMTEATGRAVRELTRIRDRHGLGGLYESSGSPRKQDVARPQQVDQSI</sequence>
<evidence type="ECO:0000256" key="1">
    <source>
        <dbReference type="SAM" id="MobiDB-lite"/>
    </source>
</evidence>
<evidence type="ECO:0000313" key="3">
    <source>
        <dbReference type="Proteomes" id="UP000231553"/>
    </source>
</evidence>
<dbReference type="Proteomes" id="UP000231553">
    <property type="component" value="Unassembled WGS sequence"/>
</dbReference>
<keyword evidence="3" id="KW-1185">Reference proteome</keyword>
<evidence type="ECO:0008006" key="4">
    <source>
        <dbReference type="Google" id="ProtNLM"/>
    </source>
</evidence>
<organism evidence="2 3">
    <name type="scientific">Pseudooceanicola lipolyticus</name>
    <dbReference type="NCBI Taxonomy" id="2029104"/>
    <lineage>
        <taxon>Bacteria</taxon>
        <taxon>Pseudomonadati</taxon>
        <taxon>Pseudomonadota</taxon>
        <taxon>Alphaproteobacteria</taxon>
        <taxon>Rhodobacterales</taxon>
        <taxon>Paracoccaceae</taxon>
        <taxon>Pseudooceanicola</taxon>
    </lineage>
</organism>